<gene>
    <name evidence="1" type="ORF">SMN809_LOCUS61066</name>
</gene>
<dbReference type="Proteomes" id="UP000676336">
    <property type="component" value="Unassembled WGS sequence"/>
</dbReference>
<dbReference type="AlphaFoldDB" id="A0A8S3EW75"/>
<dbReference type="EMBL" id="CAJOBI010242332">
    <property type="protein sequence ID" value="CAF5087645.1"/>
    <property type="molecule type" value="Genomic_DNA"/>
</dbReference>
<comment type="caution">
    <text evidence="1">The sequence shown here is derived from an EMBL/GenBank/DDBJ whole genome shotgun (WGS) entry which is preliminary data.</text>
</comment>
<dbReference type="InterPro" id="IPR023299">
    <property type="entry name" value="ATPase_P-typ_cyto_dom_N"/>
</dbReference>
<dbReference type="SUPFAM" id="SSF81660">
    <property type="entry name" value="Metal cation-transporting ATPase, ATP-binding domain N"/>
    <property type="match status" value="1"/>
</dbReference>
<accession>A0A8S3EW75</accession>
<reference evidence="1" key="1">
    <citation type="submission" date="2021-02" db="EMBL/GenBank/DDBJ databases">
        <authorList>
            <person name="Nowell W R."/>
        </authorList>
    </citation>
    <scope>NUCLEOTIDE SEQUENCE</scope>
</reference>
<organism evidence="1 2">
    <name type="scientific">Rotaria magnacalcarata</name>
    <dbReference type="NCBI Taxonomy" id="392030"/>
    <lineage>
        <taxon>Eukaryota</taxon>
        <taxon>Metazoa</taxon>
        <taxon>Spiralia</taxon>
        <taxon>Gnathifera</taxon>
        <taxon>Rotifera</taxon>
        <taxon>Eurotatoria</taxon>
        <taxon>Bdelloidea</taxon>
        <taxon>Philodinida</taxon>
        <taxon>Philodinidae</taxon>
        <taxon>Rotaria</taxon>
    </lineage>
</organism>
<proteinExistence type="predicted"/>
<feature type="non-terminal residue" evidence="1">
    <location>
        <position position="1"/>
    </location>
</feature>
<name>A0A8S3EW75_9BILA</name>
<evidence type="ECO:0000313" key="2">
    <source>
        <dbReference type="Proteomes" id="UP000676336"/>
    </source>
</evidence>
<feature type="non-terminal residue" evidence="1">
    <location>
        <position position="42"/>
    </location>
</feature>
<evidence type="ECO:0000313" key="1">
    <source>
        <dbReference type="EMBL" id="CAF5087645.1"/>
    </source>
</evidence>
<protein>
    <submittedName>
        <fullName evidence="1">Uncharacterized protein</fullName>
    </submittedName>
</protein>
<dbReference type="GO" id="GO:0000166">
    <property type="term" value="F:nucleotide binding"/>
    <property type="evidence" value="ECO:0007669"/>
    <property type="project" value="InterPro"/>
</dbReference>
<sequence>DGDAREIAIIKYAEYAELDIAAIRQLYPRRDIRRFTPEIKRV</sequence>